<proteinExistence type="predicted"/>
<dbReference type="AlphaFoldDB" id="A0A0F8XNC2"/>
<protein>
    <submittedName>
        <fullName evidence="1">Uncharacterized protein</fullName>
    </submittedName>
</protein>
<dbReference type="EMBL" id="LAZR01061887">
    <property type="protein sequence ID" value="KKK62670.1"/>
    <property type="molecule type" value="Genomic_DNA"/>
</dbReference>
<comment type="caution">
    <text evidence="1">The sequence shown here is derived from an EMBL/GenBank/DDBJ whole genome shotgun (WGS) entry which is preliminary data.</text>
</comment>
<evidence type="ECO:0000313" key="1">
    <source>
        <dbReference type="EMBL" id="KKK62670.1"/>
    </source>
</evidence>
<accession>A0A0F8XNC2</accession>
<gene>
    <name evidence="1" type="ORF">LCGC14_3002040</name>
</gene>
<sequence length="125" mass="14329">MEKSTPTKEQIKELWEWCGFKLVDNSDYLLAECPIDYPLGFHLPLIDLNNLFKYAVPRLQPDHEVVLRWSSVEVRDGDRNYPVCPKGWEATVFGQKGSLIDTSGVHPSDPALALFWALDKVRLDK</sequence>
<organism evidence="1">
    <name type="scientific">marine sediment metagenome</name>
    <dbReference type="NCBI Taxonomy" id="412755"/>
    <lineage>
        <taxon>unclassified sequences</taxon>
        <taxon>metagenomes</taxon>
        <taxon>ecological metagenomes</taxon>
    </lineage>
</organism>
<name>A0A0F8XNC2_9ZZZZ</name>
<reference evidence="1" key="1">
    <citation type="journal article" date="2015" name="Nature">
        <title>Complex archaea that bridge the gap between prokaryotes and eukaryotes.</title>
        <authorList>
            <person name="Spang A."/>
            <person name="Saw J.H."/>
            <person name="Jorgensen S.L."/>
            <person name="Zaremba-Niedzwiedzka K."/>
            <person name="Martijn J."/>
            <person name="Lind A.E."/>
            <person name="van Eijk R."/>
            <person name="Schleper C."/>
            <person name="Guy L."/>
            <person name="Ettema T.J."/>
        </authorList>
    </citation>
    <scope>NUCLEOTIDE SEQUENCE</scope>
</reference>